<dbReference type="Proteomes" id="UP000053105">
    <property type="component" value="Unassembled WGS sequence"/>
</dbReference>
<proteinExistence type="predicted"/>
<protein>
    <submittedName>
        <fullName evidence="2">Uncharacterized protein</fullName>
    </submittedName>
</protein>
<feature type="region of interest" description="Disordered" evidence="1">
    <location>
        <begin position="581"/>
        <end position="615"/>
    </location>
</feature>
<accession>A0A0N1IU14</accession>
<name>A0A0N1IU14_9HYME</name>
<evidence type="ECO:0000313" key="2">
    <source>
        <dbReference type="EMBL" id="KOX79158.1"/>
    </source>
</evidence>
<gene>
    <name evidence="2" type="ORF">WN51_07160</name>
</gene>
<dbReference type="AlphaFoldDB" id="A0A0N1IU14"/>
<reference evidence="2 3" key="1">
    <citation type="submission" date="2015-07" db="EMBL/GenBank/DDBJ databases">
        <title>The genome of Melipona quadrifasciata.</title>
        <authorList>
            <person name="Pan H."/>
            <person name="Kapheim K."/>
        </authorList>
    </citation>
    <scope>NUCLEOTIDE SEQUENCE [LARGE SCALE GENOMIC DNA]</scope>
    <source>
        <strain evidence="2">0111107301</strain>
        <tissue evidence="2">Whole body</tissue>
    </source>
</reference>
<evidence type="ECO:0000313" key="3">
    <source>
        <dbReference type="Proteomes" id="UP000053105"/>
    </source>
</evidence>
<evidence type="ECO:0000256" key="1">
    <source>
        <dbReference type="SAM" id="MobiDB-lite"/>
    </source>
</evidence>
<dbReference type="EMBL" id="KQ435714">
    <property type="protein sequence ID" value="KOX79158.1"/>
    <property type="molecule type" value="Genomic_DNA"/>
</dbReference>
<keyword evidence="3" id="KW-1185">Reference proteome</keyword>
<sequence>MKGRTIENEILNIVHNLETFETSKISMLVWIKQNFPFQQIVLKAWINKVPLQRAAVPCELATYPGRVRPFGGAFDLSAEPEVGDLADERGVHEHVPRRKISMYVVHLGEILHAARDTAEHAHQLQHLELAVVGTQESIQAAVLHELRDDHHWIALGHDTLQEYHVRMLELTHDRGFKQFVYLLINIMPMTIMTTRRTTTATTAPAMILTCMSSSSSTSLSPPTSVIGASQLMLSSELFTLVILTLLTKLGTLASVVTVMSTYSDFPANADTPFSANTWNRYVVTALRPVIVIFVSLKTSCSTEIRVENHFVARAKDKAKKERGRDKCLRCWEFRGVSGGTVKEFPLSREFTCLSPLGVSGDVSPSIDSYPSIMSLTGVFWMRKLRVKVAGFEKLKEESELLNVIVLRRTVETSGNDIVPPFWYFDTTTVDVLDLRKKMNKGYSKITKTKSSGTNKHFAGICVRIIGASAGMRYPSSSSFQFPIIEMREEEGAVSVAKQSRAKDAAGRRRRKFPEITIPWAIATMDDALLLFSPETLPGVTLPPNQPEIHSKKYEFAQKSLFRYYYGYEEGRRALCIYPASEREEGEEEAEAEAEAEAEEEEEEETEEAGGRREIRTQTYATQVYKTLNTVLGKAAMPTAYRIA</sequence>
<organism evidence="2 3">
    <name type="scientific">Melipona quadrifasciata</name>
    <dbReference type="NCBI Taxonomy" id="166423"/>
    <lineage>
        <taxon>Eukaryota</taxon>
        <taxon>Metazoa</taxon>
        <taxon>Ecdysozoa</taxon>
        <taxon>Arthropoda</taxon>
        <taxon>Hexapoda</taxon>
        <taxon>Insecta</taxon>
        <taxon>Pterygota</taxon>
        <taxon>Neoptera</taxon>
        <taxon>Endopterygota</taxon>
        <taxon>Hymenoptera</taxon>
        <taxon>Apocrita</taxon>
        <taxon>Aculeata</taxon>
        <taxon>Apoidea</taxon>
        <taxon>Anthophila</taxon>
        <taxon>Apidae</taxon>
        <taxon>Melipona</taxon>
    </lineage>
</organism>
<feature type="compositionally biased region" description="Acidic residues" evidence="1">
    <location>
        <begin position="583"/>
        <end position="607"/>
    </location>
</feature>